<proteinExistence type="predicted"/>
<name>A0A853C9E1_9ACTN</name>
<evidence type="ECO:0000313" key="2">
    <source>
        <dbReference type="EMBL" id="NYJ04580.1"/>
    </source>
</evidence>
<dbReference type="Proteomes" id="UP000541969">
    <property type="component" value="Unassembled WGS sequence"/>
</dbReference>
<dbReference type="RefSeq" id="WP_179715281.1">
    <property type="nucleotide sequence ID" value="NZ_JACBZT010000001.1"/>
</dbReference>
<keyword evidence="3" id="KW-1185">Reference proteome</keyword>
<sequence>MLAAAFAAVLAMVVAIPAAHAVHDTGAFELDGDATNGATPGDDWDNVCHQVLGNDCSTTSNTTGATAVDWVAESNLNASIFTGGGSKDPQDVSSWNWKDGAGGLPDKDNLLHSFAARYTTSAGDVLFFGSDRRDNSGDAQQGFWFFQNRITLTGSTSGGFNGVHKTGDVLVVSDFSNGGTTSTITVYSWDPSCTKTTGSTVGTCGDANLRIKGTSTSANCASAGANDQFCGIVNPTTITMPWSFTDKSGTANNQALNGEFYEGGVNLTALGLGGTCFASVSAETRSSTSTTAVLKDFVLGGFGQCQTTVTTTPSAATVSVGSQVTDSATVTVSGVSTWSGSLAFSLCGPLSSAAGCATGGTPVGSALNISNATPQPISSSATTVTAVGTYCWRADFTPSAASLAAGVGAGSDGSTTECFTVTGPPTLSSAQSFIPNDRATVTAPAGSTTVTGSVTFAVFENNGCTGTAIYTQTVPVSGTSPQTVSTTNTTVSTTAANVSWRLSFTSTDPTQDNVPATCNEATTLTIDNDLSTP</sequence>
<evidence type="ECO:0000256" key="1">
    <source>
        <dbReference type="SAM" id="SignalP"/>
    </source>
</evidence>
<comment type="caution">
    <text evidence="2">The sequence shown here is derived from an EMBL/GenBank/DDBJ whole genome shotgun (WGS) entry which is preliminary data.</text>
</comment>
<feature type="signal peptide" evidence="1">
    <location>
        <begin position="1"/>
        <end position="21"/>
    </location>
</feature>
<accession>A0A853C9E1</accession>
<organism evidence="2 3">
    <name type="scientific">Petropleomorpha daqingensis</name>
    <dbReference type="NCBI Taxonomy" id="2026353"/>
    <lineage>
        <taxon>Bacteria</taxon>
        <taxon>Bacillati</taxon>
        <taxon>Actinomycetota</taxon>
        <taxon>Actinomycetes</taxon>
        <taxon>Geodermatophilales</taxon>
        <taxon>Geodermatophilaceae</taxon>
        <taxon>Petropleomorpha</taxon>
    </lineage>
</organism>
<reference evidence="2 3" key="1">
    <citation type="submission" date="2020-07" db="EMBL/GenBank/DDBJ databases">
        <title>Sequencing the genomes of 1000 actinobacteria strains.</title>
        <authorList>
            <person name="Klenk H.-P."/>
        </authorList>
    </citation>
    <scope>NUCLEOTIDE SEQUENCE [LARGE SCALE GENOMIC DNA]</scope>
    <source>
        <strain evidence="2 3">DSM 104001</strain>
    </source>
</reference>
<dbReference type="AlphaFoldDB" id="A0A853C9E1"/>
<gene>
    <name evidence="2" type="ORF">GGQ55_000858</name>
</gene>
<keyword evidence="1" id="KW-0732">Signal</keyword>
<evidence type="ECO:0008006" key="4">
    <source>
        <dbReference type="Google" id="ProtNLM"/>
    </source>
</evidence>
<feature type="chain" id="PRO_5032642026" description="Ig-like domain-containing protein" evidence="1">
    <location>
        <begin position="22"/>
        <end position="533"/>
    </location>
</feature>
<dbReference type="EMBL" id="JACBZT010000001">
    <property type="protein sequence ID" value="NYJ04580.1"/>
    <property type="molecule type" value="Genomic_DNA"/>
</dbReference>
<protein>
    <recommendedName>
        <fullName evidence="4">Ig-like domain-containing protein</fullName>
    </recommendedName>
</protein>
<evidence type="ECO:0000313" key="3">
    <source>
        <dbReference type="Proteomes" id="UP000541969"/>
    </source>
</evidence>